<gene>
    <name evidence="1" type="ORF">O0S08_04855</name>
</gene>
<reference evidence="1" key="1">
    <citation type="submission" date="2022-11" db="EMBL/GenBank/DDBJ databases">
        <title>Minimal conservation of predation-associated metabolite biosynthetic gene clusters underscores biosynthetic potential of Myxococcota including descriptions for ten novel species: Archangium lansinium sp. nov., Myxococcus landrumus sp. nov., Nannocystis bai.</title>
        <authorList>
            <person name="Ahearne A."/>
            <person name="Stevens C."/>
            <person name="Dowd S."/>
        </authorList>
    </citation>
    <scope>NUCLEOTIDE SEQUENCE</scope>
    <source>
        <strain evidence="1">Fl3</strain>
    </source>
</reference>
<evidence type="ECO:0000313" key="2">
    <source>
        <dbReference type="Proteomes" id="UP001164459"/>
    </source>
</evidence>
<accession>A0ABY7H8N8</accession>
<name>A0ABY7H8N8_9BACT</name>
<keyword evidence="2" id="KW-1185">Reference proteome</keyword>
<dbReference type="RefSeq" id="WP_269037809.1">
    <property type="nucleotide sequence ID" value="NZ_CP114040.1"/>
</dbReference>
<sequence>MTPLVLLLLLFLGFGLFGVLSDRACRAESLRRGREERRVTLKDFVVPVVPVRHRWLRPRVHRG</sequence>
<organism evidence="1 2">
    <name type="scientific">Nannocystis punicea</name>
    <dbReference type="NCBI Taxonomy" id="2995304"/>
    <lineage>
        <taxon>Bacteria</taxon>
        <taxon>Pseudomonadati</taxon>
        <taxon>Myxococcota</taxon>
        <taxon>Polyangia</taxon>
        <taxon>Nannocystales</taxon>
        <taxon>Nannocystaceae</taxon>
        <taxon>Nannocystis</taxon>
    </lineage>
</organism>
<evidence type="ECO:0008006" key="3">
    <source>
        <dbReference type="Google" id="ProtNLM"/>
    </source>
</evidence>
<dbReference type="EMBL" id="CP114040">
    <property type="protein sequence ID" value="WAS95470.1"/>
    <property type="molecule type" value="Genomic_DNA"/>
</dbReference>
<proteinExistence type="predicted"/>
<evidence type="ECO:0000313" key="1">
    <source>
        <dbReference type="EMBL" id="WAS95470.1"/>
    </source>
</evidence>
<protein>
    <recommendedName>
        <fullName evidence="3">Secreted protein</fullName>
    </recommendedName>
</protein>
<dbReference type="Proteomes" id="UP001164459">
    <property type="component" value="Chromosome"/>
</dbReference>